<dbReference type="AlphaFoldDB" id="A0AAD3HM70"/>
<sequence>MPAELLPNMDLLYGASGDAMLVPSQGELLPPLVQAPPLNLVGLLPGAAAGYGTNGSAAGVSSGATAAVHTAYLAEDTAAVLAGELLAEAAHPLLTLFPRGPAWPDVSLPSALLEPTPPPPGGPEHQVGWQLLDLNAGTTAAAGGHGGTAAGGPGGTTAHPGGGVGRIDSLALQRRLAARGGGGGGGADWRGLSVSLPYMPGGHVAVQGPSGPAAAEALSGRWLAQLEAGLGEIRAEGDPWVGAAANDPRVGGGEERRRRRPVGRWPRVAAPGLGTGLFGGWAAADEEEEDEEEGLLVGEVAAAAGSGRATASLLPPLTLTTPSGERITPLAEALSAGAAAAAASEAGAEGGFGATATGVGSGTAVLGGGGGGVT</sequence>
<gene>
    <name evidence="2" type="ORF">Agub_g7253</name>
</gene>
<dbReference type="EMBL" id="BMAR01000010">
    <property type="protein sequence ID" value="GFR45798.1"/>
    <property type="molecule type" value="Genomic_DNA"/>
</dbReference>
<feature type="non-terminal residue" evidence="2">
    <location>
        <position position="1"/>
    </location>
</feature>
<evidence type="ECO:0000313" key="2">
    <source>
        <dbReference type="EMBL" id="GFR45798.1"/>
    </source>
</evidence>
<reference evidence="2 3" key="1">
    <citation type="journal article" date="2021" name="Sci. Rep.">
        <title>Genome sequencing of the multicellular alga Astrephomene provides insights into convergent evolution of germ-soma differentiation.</title>
        <authorList>
            <person name="Yamashita S."/>
            <person name="Yamamoto K."/>
            <person name="Matsuzaki R."/>
            <person name="Suzuki S."/>
            <person name="Yamaguchi H."/>
            <person name="Hirooka S."/>
            <person name="Minakuchi Y."/>
            <person name="Miyagishima S."/>
            <person name="Kawachi M."/>
            <person name="Toyoda A."/>
            <person name="Nozaki H."/>
        </authorList>
    </citation>
    <scope>NUCLEOTIDE SEQUENCE [LARGE SCALE GENOMIC DNA]</scope>
    <source>
        <strain evidence="2 3">NIES-4017</strain>
    </source>
</reference>
<feature type="region of interest" description="Disordered" evidence="1">
    <location>
        <begin position="241"/>
        <end position="262"/>
    </location>
</feature>
<evidence type="ECO:0000313" key="3">
    <source>
        <dbReference type="Proteomes" id="UP001054857"/>
    </source>
</evidence>
<proteinExistence type="predicted"/>
<evidence type="ECO:0000256" key="1">
    <source>
        <dbReference type="SAM" id="MobiDB-lite"/>
    </source>
</evidence>
<accession>A0AAD3HM70</accession>
<dbReference type="Proteomes" id="UP001054857">
    <property type="component" value="Unassembled WGS sequence"/>
</dbReference>
<comment type="caution">
    <text evidence="2">The sequence shown here is derived from an EMBL/GenBank/DDBJ whole genome shotgun (WGS) entry which is preliminary data.</text>
</comment>
<name>A0AAD3HM70_9CHLO</name>
<organism evidence="2 3">
    <name type="scientific">Astrephomene gubernaculifera</name>
    <dbReference type="NCBI Taxonomy" id="47775"/>
    <lineage>
        <taxon>Eukaryota</taxon>
        <taxon>Viridiplantae</taxon>
        <taxon>Chlorophyta</taxon>
        <taxon>core chlorophytes</taxon>
        <taxon>Chlorophyceae</taxon>
        <taxon>CS clade</taxon>
        <taxon>Chlamydomonadales</taxon>
        <taxon>Astrephomenaceae</taxon>
        <taxon>Astrephomene</taxon>
    </lineage>
</organism>
<protein>
    <submittedName>
        <fullName evidence="2">Uncharacterized protein</fullName>
    </submittedName>
</protein>
<keyword evidence="3" id="KW-1185">Reference proteome</keyword>